<dbReference type="GO" id="GO:0016020">
    <property type="term" value="C:membrane"/>
    <property type="evidence" value="ECO:0007669"/>
    <property type="project" value="UniProtKB-SubCell"/>
</dbReference>
<evidence type="ECO:0000256" key="4">
    <source>
        <dbReference type="ARBA" id="ARBA00022989"/>
    </source>
</evidence>
<protein>
    <recommendedName>
        <fullName evidence="9">Mpv17-like protein 2</fullName>
    </recommendedName>
</protein>
<dbReference type="Proteomes" id="UP001516400">
    <property type="component" value="Unassembled WGS sequence"/>
</dbReference>
<evidence type="ECO:0000256" key="1">
    <source>
        <dbReference type="ARBA" id="ARBA00004141"/>
    </source>
</evidence>
<evidence type="ECO:0000256" key="3">
    <source>
        <dbReference type="ARBA" id="ARBA00022692"/>
    </source>
</evidence>
<keyword evidence="4 6" id="KW-1133">Transmembrane helix</keyword>
<evidence type="ECO:0000313" key="7">
    <source>
        <dbReference type="EMBL" id="KAL3269377.1"/>
    </source>
</evidence>
<comment type="subcellular location">
    <subcellularLocation>
        <location evidence="1">Membrane</location>
        <topology evidence="1">Multi-pass membrane protein</topology>
    </subcellularLocation>
</comment>
<evidence type="ECO:0008006" key="9">
    <source>
        <dbReference type="Google" id="ProtNLM"/>
    </source>
</evidence>
<keyword evidence="5 6" id="KW-0472">Membrane</keyword>
<evidence type="ECO:0000256" key="6">
    <source>
        <dbReference type="RuleBase" id="RU363053"/>
    </source>
</evidence>
<organism evidence="7 8">
    <name type="scientific">Cryptolaemus montrouzieri</name>
    <dbReference type="NCBI Taxonomy" id="559131"/>
    <lineage>
        <taxon>Eukaryota</taxon>
        <taxon>Metazoa</taxon>
        <taxon>Ecdysozoa</taxon>
        <taxon>Arthropoda</taxon>
        <taxon>Hexapoda</taxon>
        <taxon>Insecta</taxon>
        <taxon>Pterygota</taxon>
        <taxon>Neoptera</taxon>
        <taxon>Endopterygota</taxon>
        <taxon>Coleoptera</taxon>
        <taxon>Polyphaga</taxon>
        <taxon>Cucujiformia</taxon>
        <taxon>Coccinelloidea</taxon>
        <taxon>Coccinellidae</taxon>
        <taxon>Scymninae</taxon>
        <taxon>Scymnini</taxon>
        <taxon>Cryptolaemus</taxon>
    </lineage>
</organism>
<dbReference type="EMBL" id="JABFTP020000021">
    <property type="protein sequence ID" value="KAL3269377.1"/>
    <property type="molecule type" value="Genomic_DNA"/>
</dbReference>
<evidence type="ECO:0000256" key="2">
    <source>
        <dbReference type="ARBA" id="ARBA00006824"/>
    </source>
</evidence>
<comment type="caution">
    <text evidence="7">The sequence shown here is derived from an EMBL/GenBank/DDBJ whole genome shotgun (WGS) entry which is preliminary data.</text>
</comment>
<dbReference type="Pfam" id="PF04117">
    <property type="entry name" value="Mpv17_PMP22"/>
    <property type="match status" value="1"/>
</dbReference>
<evidence type="ECO:0000256" key="5">
    <source>
        <dbReference type="ARBA" id="ARBA00023136"/>
    </source>
</evidence>
<reference evidence="7 8" key="1">
    <citation type="journal article" date="2021" name="BMC Biol.">
        <title>Horizontally acquired antibacterial genes associated with adaptive radiation of ladybird beetles.</title>
        <authorList>
            <person name="Li H.S."/>
            <person name="Tang X.F."/>
            <person name="Huang Y.H."/>
            <person name="Xu Z.Y."/>
            <person name="Chen M.L."/>
            <person name="Du X.Y."/>
            <person name="Qiu B.Y."/>
            <person name="Chen P.T."/>
            <person name="Zhang W."/>
            <person name="Slipinski A."/>
            <person name="Escalona H.E."/>
            <person name="Waterhouse R.M."/>
            <person name="Zwick A."/>
            <person name="Pang H."/>
        </authorList>
    </citation>
    <scope>NUCLEOTIDE SEQUENCE [LARGE SCALE GENOMIC DNA]</scope>
    <source>
        <strain evidence="7">SYSU2018</strain>
    </source>
</reference>
<proteinExistence type="inferred from homology"/>
<feature type="transmembrane region" description="Helical" evidence="6">
    <location>
        <begin position="6"/>
        <end position="22"/>
    </location>
</feature>
<keyword evidence="8" id="KW-1185">Reference proteome</keyword>
<dbReference type="PANTHER" id="PTHR11266:SF81">
    <property type="entry name" value="GH12661P-RELATED"/>
    <property type="match status" value="1"/>
</dbReference>
<gene>
    <name evidence="7" type="ORF">HHI36_008447</name>
</gene>
<comment type="caution">
    <text evidence="6">Lacks conserved residue(s) required for the propagation of feature annotation.</text>
</comment>
<name>A0ABD2MT16_9CUCU</name>
<comment type="similarity">
    <text evidence="2 6">Belongs to the peroxisomal membrane protein PXMP2/4 family.</text>
</comment>
<keyword evidence="3 6" id="KW-0812">Transmembrane</keyword>
<dbReference type="PANTHER" id="PTHR11266">
    <property type="entry name" value="PEROXISOMAL MEMBRANE PROTEIN 2, PXMP2 MPV17"/>
    <property type="match status" value="1"/>
</dbReference>
<sequence>MVDQLLMGPVCIVFFFSGMGLLEGKTVNNMKNEIKNKFLDVYLVDWCIWPPSQFINFYYVPVRYQVLYINFLTFLYDAFLSYVKHKDHVDIIEQHGISKVAEKQK</sequence>
<dbReference type="AlphaFoldDB" id="A0ABD2MT16"/>
<evidence type="ECO:0000313" key="8">
    <source>
        <dbReference type="Proteomes" id="UP001516400"/>
    </source>
</evidence>
<dbReference type="InterPro" id="IPR007248">
    <property type="entry name" value="Mpv17_PMP22"/>
</dbReference>
<accession>A0ABD2MT16</accession>